<dbReference type="SMART" id="SM00155">
    <property type="entry name" value="PLDc"/>
    <property type="match status" value="2"/>
</dbReference>
<comment type="function">
    <text evidence="2">Could be a virulence factor.</text>
</comment>
<comment type="caution">
    <text evidence="11">The sequence shown here is derived from an EMBL/GenBank/DDBJ whole genome shotgun (WGS) entry which is preliminary data.</text>
</comment>
<reference evidence="11 12" key="1">
    <citation type="submission" date="2020-06" db="EMBL/GenBank/DDBJ databases">
        <title>Sulfitobacter algicola sp. nov., isolated from green algae.</title>
        <authorList>
            <person name="Wang C."/>
        </authorList>
    </citation>
    <scope>NUCLEOTIDE SEQUENCE [LARGE SCALE GENOMIC DNA]</scope>
    <source>
        <strain evidence="11 12">1151</strain>
    </source>
</reference>
<evidence type="ECO:0000256" key="2">
    <source>
        <dbReference type="ARBA" id="ARBA00003145"/>
    </source>
</evidence>
<evidence type="ECO:0000256" key="3">
    <source>
        <dbReference type="ARBA" id="ARBA00004613"/>
    </source>
</evidence>
<dbReference type="PANTHER" id="PTHR18896">
    <property type="entry name" value="PHOSPHOLIPASE D"/>
    <property type="match status" value="1"/>
</dbReference>
<sequence>MSAHQNDPASVQILMTAAEAFPVLETCFLEAEKDIRAGFRVFDLSTKLRSPAAQKIGKTWFDLVVHTLSRGVQINLIVSDFDPIARPWLHKGTWETMRALRKAAKQSGQEALLTAKAAMHPAKVGVLPRIIFMKKARDELKNTINILNDLDKNDRMDAVELMPGLQQYIDIKDDELTVKQGVLPGLIPASHHQKLAVFDSERLYIGGLDLNDRRYDDPDHAQEASQTWHDMQLLVKGPVAKEAESHLKAFENPKYATPVTHQLRRTLSRPKQFNALSISPRTELTEIADFHYDQVKKAQNLIYLETQFFRDTQLANTLAQAAKNNPSLGLILILPAAPEEAAFERSKTSDIRYGEYLQAKCVSTVSQAFGSRAFIGAPAQPRKLDSDDRDTLHAAPIIYVHAKVSIFDDTAMVSSANLNGRSFNWDTEAGVILDKPQDVQNLRQRCFEHWLPDDAADNLFNPETAVAAWRALADQNKKQSPQSRKGFLLPYPLTVARRFGKNLPGVPEAIV</sequence>
<dbReference type="Proteomes" id="UP000777935">
    <property type="component" value="Unassembled WGS sequence"/>
</dbReference>
<comment type="subcellular location">
    <subcellularLocation>
        <location evidence="3">Secreted</location>
    </subcellularLocation>
</comment>
<evidence type="ECO:0000313" key="12">
    <source>
        <dbReference type="Proteomes" id="UP000777935"/>
    </source>
</evidence>
<accession>A0ABX2IUX9</accession>
<dbReference type="Pfam" id="PF13091">
    <property type="entry name" value="PLDc_2"/>
    <property type="match status" value="1"/>
</dbReference>
<evidence type="ECO:0000256" key="1">
    <source>
        <dbReference type="ARBA" id="ARBA00000798"/>
    </source>
</evidence>
<evidence type="ECO:0000256" key="9">
    <source>
        <dbReference type="ARBA" id="ARBA00029594"/>
    </source>
</evidence>
<dbReference type="PROSITE" id="PS50035">
    <property type="entry name" value="PLD"/>
    <property type="match status" value="2"/>
</dbReference>
<evidence type="ECO:0000256" key="8">
    <source>
        <dbReference type="ARBA" id="ARBA00023098"/>
    </source>
</evidence>
<dbReference type="PANTHER" id="PTHR18896:SF76">
    <property type="entry name" value="PHOSPHOLIPASE"/>
    <property type="match status" value="1"/>
</dbReference>
<dbReference type="InterPro" id="IPR015679">
    <property type="entry name" value="PLipase_D_fam"/>
</dbReference>
<dbReference type="EMBL" id="JABUFE010000002">
    <property type="protein sequence ID" value="NSX53998.1"/>
    <property type="molecule type" value="Genomic_DNA"/>
</dbReference>
<dbReference type="CDD" id="cd09105">
    <property type="entry name" value="PLDc_vPLD1_2_like_2"/>
    <property type="match status" value="1"/>
</dbReference>
<dbReference type="RefSeq" id="WP_174135576.1">
    <property type="nucleotide sequence ID" value="NZ_JABUFE010000002.1"/>
</dbReference>
<keyword evidence="5" id="KW-0964">Secreted</keyword>
<evidence type="ECO:0000313" key="11">
    <source>
        <dbReference type="EMBL" id="NSX53998.1"/>
    </source>
</evidence>
<dbReference type="InterPro" id="IPR025202">
    <property type="entry name" value="PLD-like_dom"/>
</dbReference>
<dbReference type="InterPro" id="IPR001736">
    <property type="entry name" value="PLipase_D/transphosphatidylase"/>
</dbReference>
<dbReference type="SUPFAM" id="SSF56024">
    <property type="entry name" value="Phospholipase D/nuclease"/>
    <property type="match status" value="2"/>
</dbReference>
<feature type="domain" description="PLD phosphodiesterase" evidence="10">
    <location>
        <begin position="187"/>
        <end position="214"/>
    </location>
</feature>
<evidence type="ECO:0000256" key="6">
    <source>
        <dbReference type="ARBA" id="ARBA00022737"/>
    </source>
</evidence>
<dbReference type="Pfam" id="PF00614">
    <property type="entry name" value="PLDc"/>
    <property type="match status" value="1"/>
</dbReference>
<gene>
    <name evidence="11" type="ORF">HRQ87_04195</name>
</gene>
<dbReference type="Gene3D" id="3.30.870.10">
    <property type="entry name" value="Endonuclease Chain A"/>
    <property type="match status" value="2"/>
</dbReference>
<evidence type="ECO:0000256" key="7">
    <source>
        <dbReference type="ARBA" id="ARBA00022801"/>
    </source>
</evidence>
<evidence type="ECO:0000256" key="4">
    <source>
        <dbReference type="ARBA" id="ARBA00018392"/>
    </source>
</evidence>
<keyword evidence="7" id="KW-0378">Hydrolase</keyword>
<organism evidence="11 12">
    <name type="scientific">Parasulfitobacter algicola</name>
    <dbReference type="NCBI Taxonomy" id="2614809"/>
    <lineage>
        <taxon>Bacteria</taxon>
        <taxon>Pseudomonadati</taxon>
        <taxon>Pseudomonadota</taxon>
        <taxon>Alphaproteobacteria</taxon>
        <taxon>Rhodobacterales</taxon>
        <taxon>Roseobacteraceae</taxon>
        <taxon>Parasulfitobacter</taxon>
    </lineage>
</organism>
<protein>
    <recommendedName>
        <fullName evidence="4">Phospholipase D</fullName>
    </recommendedName>
    <alternativeName>
        <fullName evidence="9">Choline phosphatase</fullName>
    </alternativeName>
</protein>
<feature type="domain" description="PLD phosphodiesterase" evidence="10">
    <location>
        <begin position="401"/>
        <end position="422"/>
    </location>
</feature>
<keyword evidence="8" id="KW-0443">Lipid metabolism</keyword>
<evidence type="ECO:0000256" key="5">
    <source>
        <dbReference type="ARBA" id="ARBA00022525"/>
    </source>
</evidence>
<keyword evidence="12" id="KW-1185">Reference proteome</keyword>
<name>A0ABX2IUX9_9RHOB</name>
<proteinExistence type="predicted"/>
<keyword evidence="6" id="KW-0677">Repeat</keyword>
<evidence type="ECO:0000259" key="10">
    <source>
        <dbReference type="PROSITE" id="PS50035"/>
    </source>
</evidence>
<comment type="catalytic activity">
    <reaction evidence="1">
        <text>a 1,2-diacyl-sn-glycero-3-phosphocholine + H2O = a 1,2-diacyl-sn-glycero-3-phosphate + choline + H(+)</text>
        <dbReference type="Rhea" id="RHEA:14445"/>
        <dbReference type="ChEBI" id="CHEBI:15354"/>
        <dbReference type="ChEBI" id="CHEBI:15377"/>
        <dbReference type="ChEBI" id="CHEBI:15378"/>
        <dbReference type="ChEBI" id="CHEBI:57643"/>
        <dbReference type="ChEBI" id="CHEBI:58608"/>
        <dbReference type="EC" id="3.1.4.4"/>
    </reaction>
</comment>